<comment type="subcellular location">
    <subcellularLocation>
        <location evidence="1">Cell membrane</location>
        <topology evidence="1">Multi-pass membrane protein</topology>
    </subcellularLocation>
</comment>
<dbReference type="Pfam" id="PF03176">
    <property type="entry name" value="MMPL"/>
    <property type="match status" value="2"/>
</dbReference>
<dbReference type="InterPro" id="IPR004869">
    <property type="entry name" value="MMPL_dom"/>
</dbReference>
<reference evidence="10" key="1">
    <citation type="submission" date="2023-09" db="EMBL/GenBank/DDBJ databases">
        <authorList>
            <person name="Li S."/>
            <person name="Li X."/>
            <person name="Zhang C."/>
            <person name="Zhao Z."/>
        </authorList>
    </citation>
    <scope>NUCLEOTIDE SEQUENCE [LARGE SCALE GENOMIC DNA]</scope>
    <source>
        <strain evidence="10">SQ345</strain>
    </source>
</reference>
<organism evidence="9 10">
    <name type="scientific">Thalassotalea nanhaiensis</name>
    <dbReference type="NCBI Taxonomy" id="3065648"/>
    <lineage>
        <taxon>Bacteria</taxon>
        <taxon>Pseudomonadati</taxon>
        <taxon>Pseudomonadota</taxon>
        <taxon>Gammaproteobacteria</taxon>
        <taxon>Alteromonadales</taxon>
        <taxon>Colwelliaceae</taxon>
        <taxon>Thalassotalea</taxon>
    </lineage>
</organism>
<evidence type="ECO:0000256" key="4">
    <source>
        <dbReference type="ARBA" id="ARBA00022692"/>
    </source>
</evidence>
<dbReference type="InterPro" id="IPR000731">
    <property type="entry name" value="SSD"/>
</dbReference>
<feature type="transmembrane region" description="Helical" evidence="7">
    <location>
        <begin position="192"/>
        <end position="219"/>
    </location>
</feature>
<evidence type="ECO:0000256" key="7">
    <source>
        <dbReference type="SAM" id="Phobius"/>
    </source>
</evidence>
<dbReference type="InterPro" id="IPR001036">
    <property type="entry name" value="Acrflvin-R"/>
</dbReference>
<feature type="transmembrane region" description="Helical" evidence="7">
    <location>
        <begin position="141"/>
        <end position="159"/>
    </location>
</feature>
<gene>
    <name evidence="9" type="ORF">RI845_13340</name>
</gene>
<dbReference type="PROSITE" id="PS50156">
    <property type="entry name" value="SSD"/>
    <property type="match status" value="2"/>
</dbReference>
<accession>A0ABY9TFH9</accession>
<feature type="transmembrane region" description="Helical" evidence="7">
    <location>
        <begin position="268"/>
        <end position="289"/>
    </location>
</feature>
<feature type="transmembrane region" description="Helical" evidence="7">
    <location>
        <begin position="325"/>
        <end position="345"/>
    </location>
</feature>
<name>A0ABY9TFH9_9GAMM</name>
<feature type="transmembrane region" description="Helical" evidence="7">
    <location>
        <begin position="240"/>
        <end position="262"/>
    </location>
</feature>
<evidence type="ECO:0000256" key="2">
    <source>
        <dbReference type="ARBA" id="ARBA00010157"/>
    </source>
</evidence>
<dbReference type="Proteomes" id="UP001248581">
    <property type="component" value="Chromosome"/>
</dbReference>
<dbReference type="PRINTS" id="PR00702">
    <property type="entry name" value="ACRIFLAVINRP"/>
</dbReference>
<protein>
    <submittedName>
        <fullName evidence="9">MMPL family transporter</fullName>
    </submittedName>
</protein>
<evidence type="ECO:0000313" key="9">
    <source>
        <dbReference type="EMBL" id="WNC67497.1"/>
    </source>
</evidence>
<keyword evidence="3" id="KW-1003">Cell membrane</keyword>
<evidence type="ECO:0000313" key="10">
    <source>
        <dbReference type="Proteomes" id="UP001248581"/>
    </source>
</evidence>
<dbReference type="InterPro" id="IPR050545">
    <property type="entry name" value="Mycobact_MmpL"/>
</dbReference>
<feature type="transmembrane region" description="Helical" evidence="7">
    <location>
        <begin position="613"/>
        <end position="633"/>
    </location>
</feature>
<feature type="transmembrane region" description="Helical" evidence="7">
    <location>
        <begin position="564"/>
        <end position="585"/>
    </location>
</feature>
<dbReference type="PANTHER" id="PTHR33406:SF6">
    <property type="entry name" value="MEMBRANE PROTEIN YDGH-RELATED"/>
    <property type="match status" value="1"/>
</dbReference>
<proteinExistence type="inferred from homology"/>
<sequence>MTSLNELSSQIQSVNGVSQVVSLTTLANLTAVPSLVDPPTLKLIPQFPAEIYNEQPKLDKHLQQIAENVEAYRLVLSKDQKYTLLAVKLIPPLTDLQQRRAIIDTIDAYINSYVPADTQVYRSGVSIVEATYADQILIDQLIATTLTTLFVALLIYLVLKQWRVLVVVLTPVFLVIVSCLSVMGWFNIPVTIINSVVPAIILVIGVADAIHMVIAFLRIYSKNKNTEEAIEQMLFSTSPACFYTSISTSAGFFSLLMAKLIIIQDFGLVVAVAVIQLWLANQLLIPFLLRNIALKPQVVENYLTKTAVVIMYKLANFASLKPYRVLLFTAGVVVVSLLSFNFINIEQKFNEELSKQHSVRIAQTLLEQKFGGFLGPDIRVSRVDESEILTKHSADKISTFVSAIKALKHTDSVRSIFDFFPQHYEQPQYQYYIKQLHQLPAEQLNLAELINDNNSVIAVQVRISDIGSKQAMLYKEQIESLAKQYLGREFKVDIVGQWWLAQQGMDQILMDMIITLCAAFIIIIPIIMVALKEKRLIIIAVIINFLPILIPLAFMAFTGIQVRIGTAVVLAIAIGIVVDNSFHLLTKLRLLAKQGLSAQLQIKSMLDHAGKGVMYTTLALVAGFLSMTSNQLIAINDMGVIASVTFVAALMADIVLLPALYSLALTPSSNEKGTAHNIM</sequence>
<evidence type="ECO:0000259" key="8">
    <source>
        <dbReference type="PROSITE" id="PS50156"/>
    </source>
</evidence>
<feature type="domain" description="SSD" evidence="8">
    <location>
        <begin position="161"/>
        <end position="291"/>
    </location>
</feature>
<dbReference type="Gene3D" id="1.20.1640.10">
    <property type="entry name" value="Multidrug efflux transporter AcrB transmembrane domain"/>
    <property type="match status" value="2"/>
</dbReference>
<dbReference type="SUPFAM" id="SSF82866">
    <property type="entry name" value="Multidrug efflux transporter AcrB transmembrane domain"/>
    <property type="match status" value="2"/>
</dbReference>
<evidence type="ECO:0000256" key="1">
    <source>
        <dbReference type="ARBA" id="ARBA00004651"/>
    </source>
</evidence>
<feature type="transmembrane region" description="Helical" evidence="7">
    <location>
        <begin position="536"/>
        <end position="557"/>
    </location>
</feature>
<dbReference type="RefSeq" id="WP_348386656.1">
    <property type="nucleotide sequence ID" value="NZ_CP134146.1"/>
</dbReference>
<keyword evidence="6 7" id="KW-0472">Membrane</keyword>
<comment type="similarity">
    <text evidence="2">Belongs to the resistance-nodulation-cell division (RND) (TC 2.A.6) family. MmpL subfamily.</text>
</comment>
<keyword evidence="10" id="KW-1185">Reference proteome</keyword>
<dbReference type="PANTHER" id="PTHR33406">
    <property type="entry name" value="MEMBRANE PROTEIN MJ1562-RELATED"/>
    <property type="match status" value="1"/>
</dbReference>
<keyword evidence="4 7" id="KW-0812">Transmembrane</keyword>
<dbReference type="EMBL" id="CP134146">
    <property type="protein sequence ID" value="WNC67497.1"/>
    <property type="molecule type" value="Genomic_DNA"/>
</dbReference>
<evidence type="ECO:0000256" key="6">
    <source>
        <dbReference type="ARBA" id="ARBA00023136"/>
    </source>
</evidence>
<feature type="transmembrane region" description="Helical" evidence="7">
    <location>
        <begin position="164"/>
        <end position="186"/>
    </location>
</feature>
<feature type="transmembrane region" description="Helical" evidence="7">
    <location>
        <begin position="640"/>
        <end position="661"/>
    </location>
</feature>
<feature type="transmembrane region" description="Helical" evidence="7">
    <location>
        <begin position="508"/>
        <end position="530"/>
    </location>
</feature>
<evidence type="ECO:0000256" key="5">
    <source>
        <dbReference type="ARBA" id="ARBA00022989"/>
    </source>
</evidence>
<feature type="domain" description="SSD" evidence="8">
    <location>
        <begin position="536"/>
        <end position="663"/>
    </location>
</feature>
<keyword evidence="5 7" id="KW-1133">Transmembrane helix</keyword>
<evidence type="ECO:0000256" key="3">
    <source>
        <dbReference type="ARBA" id="ARBA00022475"/>
    </source>
</evidence>